<dbReference type="WBParaSite" id="GPUH_0000427601-mRNA-1">
    <property type="protein sequence ID" value="GPUH_0000427601-mRNA-1"/>
    <property type="gene ID" value="GPUH_0000427601"/>
</dbReference>
<dbReference type="EMBL" id="UYRT01007907">
    <property type="protein sequence ID" value="VDK43826.1"/>
    <property type="molecule type" value="Genomic_DNA"/>
</dbReference>
<dbReference type="OrthoDB" id="10006207at2759"/>
<organism evidence="4">
    <name type="scientific">Gongylonema pulchrum</name>
    <dbReference type="NCBI Taxonomy" id="637853"/>
    <lineage>
        <taxon>Eukaryota</taxon>
        <taxon>Metazoa</taxon>
        <taxon>Ecdysozoa</taxon>
        <taxon>Nematoda</taxon>
        <taxon>Chromadorea</taxon>
        <taxon>Rhabditida</taxon>
        <taxon>Spirurina</taxon>
        <taxon>Spiruromorpha</taxon>
        <taxon>Spiruroidea</taxon>
        <taxon>Gongylonematidae</taxon>
        <taxon>Gongylonema</taxon>
    </lineage>
</organism>
<name>A0A183D6C8_9BILA</name>
<protein>
    <submittedName>
        <fullName evidence="4">Post-GPI attachment to proteins factor 3</fullName>
    </submittedName>
</protein>
<evidence type="ECO:0000313" key="4">
    <source>
        <dbReference type="WBParaSite" id="GPUH_0000427601-mRNA-1"/>
    </source>
</evidence>
<evidence type="ECO:0000256" key="1">
    <source>
        <dbReference type="SAM" id="Phobius"/>
    </source>
</evidence>
<keyword evidence="3" id="KW-1185">Reference proteome</keyword>
<gene>
    <name evidence="2" type="ORF">GPUH_LOCUS4268</name>
</gene>
<evidence type="ECO:0000313" key="2">
    <source>
        <dbReference type="EMBL" id="VDK43826.1"/>
    </source>
</evidence>
<dbReference type="AlphaFoldDB" id="A0A183D6C8"/>
<feature type="transmembrane region" description="Helical" evidence="1">
    <location>
        <begin position="6"/>
        <end position="23"/>
    </location>
</feature>
<evidence type="ECO:0000313" key="3">
    <source>
        <dbReference type="Proteomes" id="UP000271098"/>
    </source>
</evidence>
<sequence>MCARLMGAYFLTSYVISTHALHWKEPTYRLVAVDSRSVICTTILIAQVWSQYAYSEHWNGSHWVGILLFSSWTVISILYRIHLTLQMRQNLETKLR</sequence>
<keyword evidence="1" id="KW-0472">Membrane</keyword>
<keyword evidence="1" id="KW-1133">Transmembrane helix</keyword>
<dbReference type="Proteomes" id="UP000271098">
    <property type="component" value="Unassembled WGS sequence"/>
</dbReference>
<keyword evidence="1" id="KW-0812">Transmembrane</keyword>
<reference evidence="2 3" key="2">
    <citation type="submission" date="2018-11" db="EMBL/GenBank/DDBJ databases">
        <authorList>
            <consortium name="Pathogen Informatics"/>
        </authorList>
    </citation>
    <scope>NUCLEOTIDE SEQUENCE [LARGE SCALE GENOMIC DNA]</scope>
</reference>
<reference evidence="4" key="1">
    <citation type="submission" date="2016-06" db="UniProtKB">
        <authorList>
            <consortium name="WormBaseParasite"/>
        </authorList>
    </citation>
    <scope>IDENTIFICATION</scope>
</reference>
<proteinExistence type="predicted"/>
<feature type="transmembrane region" description="Helical" evidence="1">
    <location>
        <begin position="60"/>
        <end position="79"/>
    </location>
</feature>
<accession>A0A183D6C8</accession>